<keyword evidence="2" id="KW-0804">Transcription</keyword>
<reference evidence="3 4" key="1">
    <citation type="submission" date="2019-07" db="EMBL/GenBank/DDBJ databases">
        <title>New species of Amycolatopsis and Streptomyces.</title>
        <authorList>
            <person name="Duangmal K."/>
            <person name="Teo W.F.A."/>
            <person name="Lipun K."/>
        </authorList>
    </citation>
    <scope>NUCLEOTIDE SEQUENCE [LARGE SCALE GENOMIC DNA]</scope>
    <source>
        <strain evidence="3 4">TISTR 2346</strain>
    </source>
</reference>
<evidence type="ECO:0000313" key="3">
    <source>
        <dbReference type="EMBL" id="MPY44343.1"/>
    </source>
</evidence>
<evidence type="ECO:0000313" key="4">
    <source>
        <dbReference type="Proteomes" id="UP000326979"/>
    </source>
</evidence>
<name>A0A5N8WA19_9ACTN</name>
<evidence type="ECO:0008006" key="5">
    <source>
        <dbReference type="Google" id="ProtNLM"/>
    </source>
</evidence>
<evidence type="ECO:0000256" key="1">
    <source>
        <dbReference type="ARBA" id="ARBA00023015"/>
    </source>
</evidence>
<dbReference type="InterPro" id="IPR041916">
    <property type="entry name" value="Anti_sigma_zinc_sf"/>
</dbReference>
<accession>A0A5N8WA19</accession>
<dbReference type="AlphaFoldDB" id="A0A5N8WA19"/>
<protein>
    <recommendedName>
        <fullName evidence="5">Zf-HC2 domain-containing protein</fullName>
    </recommendedName>
</protein>
<dbReference type="Gene3D" id="1.10.10.1320">
    <property type="entry name" value="Anti-sigma factor, zinc-finger domain"/>
    <property type="match status" value="1"/>
</dbReference>
<keyword evidence="1" id="KW-0805">Transcription regulation</keyword>
<comment type="caution">
    <text evidence="3">The sequence shown here is derived from an EMBL/GenBank/DDBJ whole genome shotgun (WGS) entry which is preliminary data.</text>
</comment>
<dbReference type="Proteomes" id="UP000326979">
    <property type="component" value="Unassembled WGS sequence"/>
</dbReference>
<gene>
    <name evidence="3" type="ORF">FNH04_31890</name>
</gene>
<keyword evidence="4" id="KW-1185">Reference proteome</keyword>
<organism evidence="3 4">
    <name type="scientific">Streptomyces phyllanthi</name>
    <dbReference type="NCBI Taxonomy" id="1803180"/>
    <lineage>
        <taxon>Bacteria</taxon>
        <taxon>Bacillati</taxon>
        <taxon>Actinomycetota</taxon>
        <taxon>Actinomycetes</taxon>
        <taxon>Kitasatosporales</taxon>
        <taxon>Streptomycetaceae</taxon>
        <taxon>Streptomyces</taxon>
    </lineage>
</organism>
<proteinExistence type="predicted"/>
<dbReference type="RefSeq" id="WP_152789304.1">
    <property type="nucleotide sequence ID" value="NZ_BAABEQ010000007.1"/>
</dbReference>
<evidence type="ECO:0000256" key="2">
    <source>
        <dbReference type="ARBA" id="ARBA00023163"/>
    </source>
</evidence>
<dbReference type="EMBL" id="VJZE01000313">
    <property type="protein sequence ID" value="MPY44343.1"/>
    <property type="molecule type" value="Genomic_DNA"/>
</dbReference>
<dbReference type="OrthoDB" id="4350643at2"/>
<sequence>MEIPMVMPPDEPRPESGAYVLGILEPAETADFESHLVTCWICLEEVHSLGEIKRMLDWLLHRRPDPGGHWP</sequence>